<sequence>MTNSLLLDTTYVLPLFGIEINMDNSFREEIKQLWKIGVKNYKIYLSSASIIESVYKLNREYRNSKNPEILDRYHTVLPTIIRSKIVKIIDPFLNPVIAESSMKIRNYGHKDLMDCWIAASAISINALLLTEDKELKNLLRKFSEFKFKKILDWKMLRREF</sequence>
<proteinExistence type="predicted"/>
<dbReference type="InterPro" id="IPR002716">
    <property type="entry name" value="PIN_dom"/>
</dbReference>
<dbReference type="InterPro" id="IPR029060">
    <property type="entry name" value="PIN-like_dom_sf"/>
</dbReference>
<dbReference type="GeneID" id="41329495"/>
<dbReference type="Proteomes" id="UP000321408">
    <property type="component" value="Chromosome"/>
</dbReference>
<dbReference type="Gene3D" id="3.40.50.1010">
    <property type="entry name" value="5'-nuclease"/>
    <property type="match status" value="1"/>
</dbReference>
<feature type="domain" description="PIN" evidence="1">
    <location>
        <begin position="6"/>
        <end position="137"/>
    </location>
</feature>
<dbReference type="Pfam" id="PF01850">
    <property type="entry name" value="PIN"/>
    <property type="match status" value="1"/>
</dbReference>
<dbReference type="EMBL" id="CP042905">
    <property type="protein sequence ID" value="QEE15675.1"/>
    <property type="molecule type" value="Genomic_DNA"/>
</dbReference>
<evidence type="ECO:0000313" key="3">
    <source>
        <dbReference type="Proteomes" id="UP000321408"/>
    </source>
</evidence>
<dbReference type="KEGG" id="psyt:DSAG12_01502"/>
<evidence type="ECO:0000313" key="2">
    <source>
        <dbReference type="EMBL" id="QEE15675.1"/>
    </source>
</evidence>
<keyword evidence="3" id="KW-1185">Reference proteome</keyword>
<accession>A0A5B9D9P6</accession>
<gene>
    <name evidence="2" type="ORF">DSAG12_01502</name>
</gene>
<evidence type="ECO:0000259" key="1">
    <source>
        <dbReference type="Pfam" id="PF01850"/>
    </source>
</evidence>
<dbReference type="AlphaFoldDB" id="A0A5B9D9P6"/>
<reference evidence="2 3" key="1">
    <citation type="journal article" date="2020" name="Nature">
        <title>Isolation of an archaeon at the prokaryote-eukaryote interface.</title>
        <authorList>
            <person name="Imachi H."/>
            <person name="Nobu M.K."/>
            <person name="Nakahara N."/>
            <person name="Morono Y."/>
            <person name="Ogawara M."/>
            <person name="Takaki Y."/>
            <person name="Takano Y."/>
            <person name="Uematsu K."/>
            <person name="Ikuta T."/>
            <person name="Ito M."/>
            <person name="Matsui Y."/>
            <person name="Miyazaki M."/>
            <person name="Murata K."/>
            <person name="Saito Y."/>
            <person name="Sakai S."/>
            <person name="Song C."/>
            <person name="Tasumi E."/>
            <person name="Yamanaka Y."/>
            <person name="Yamaguchi T."/>
            <person name="Kamagata Y."/>
            <person name="Tamaki H."/>
            <person name="Takai K."/>
        </authorList>
    </citation>
    <scope>NUCLEOTIDE SEQUENCE [LARGE SCALE GENOMIC DNA]</scope>
    <source>
        <strain evidence="2 3">MK-D1</strain>
    </source>
</reference>
<dbReference type="SUPFAM" id="SSF88723">
    <property type="entry name" value="PIN domain-like"/>
    <property type="match status" value="1"/>
</dbReference>
<dbReference type="RefSeq" id="WP_147662576.1">
    <property type="nucleotide sequence ID" value="NZ_CP042905.2"/>
</dbReference>
<organism evidence="2 3">
    <name type="scientific">Promethearchaeum syntrophicum</name>
    <dbReference type="NCBI Taxonomy" id="2594042"/>
    <lineage>
        <taxon>Archaea</taxon>
        <taxon>Promethearchaeati</taxon>
        <taxon>Promethearchaeota</taxon>
        <taxon>Promethearchaeia</taxon>
        <taxon>Promethearchaeales</taxon>
        <taxon>Promethearchaeaceae</taxon>
        <taxon>Promethearchaeum</taxon>
    </lineage>
</organism>
<reference evidence="2 3" key="2">
    <citation type="journal article" date="2024" name="Int. J. Syst. Evol. Microbiol.">
        <title>Promethearchaeum syntrophicum gen. nov., sp. nov., an anaerobic, obligately syntrophic archaeon, the first isolate of the lineage 'Asgard' archaea, and proposal of the new archaeal phylum Promethearchaeota phyl. nov. and kingdom Promethearchaeati regn. nov.</title>
        <authorList>
            <person name="Imachi H."/>
            <person name="Nobu M.K."/>
            <person name="Kato S."/>
            <person name="Takaki Y."/>
            <person name="Miyazaki M."/>
            <person name="Miyata M."/>
            <person name="Ogawara M."/>
            <person name="Saito Y."/>
            <person name="Sakai S."/>
            <person name="Tahara Y.O."/>
            <person name="Takano Y."/>
            <person name="Tasumi E."/>
            <person name="Uematsu K."/>
            <person name="Yoshimura T."/>
            <person name="Itoh T."/>
            <person name="Ohkuma M."/>
            <person name="Takai K."/>
        </authorList>
    </citation>
    <scope>NUCLEOTIDE SEQUENCE [LARGE SCALE GENOMIC DNA]</scope>
    <source>
        <strain evidence="2 3">MK-D1</strain>
    </source>
</reference>
<name>A0A5B9D9P6_9ARCH</name>
<protein>
    <submittedName>
        <fullName evidence="2">PIN domain-containing protein</fullName>
    </submittedName>
</protein>